<dbReference type="Proteomes" id="UP001054945">
    <property type="component" value="Unassembled WGS sequence"/>
</dbReference>
<organism evidence="2 3">
    <name type="scientific">Caerostris extrusa</name>
    <name type="common">Bark spider</name>
    <name type="synonym">Caerostris bankana</name>
    <dbReference type="NCBI Taxonomy" id="172846"/>
    <lineage>
        <taxon>Eukaryota</taxon>
        <taxon>Metazoa</taxon>
        <taxon>Ecdysozoa</taxon>
        <taxon>Arthropoda</taxon>
        <taxon>Chelicerata</taxon>
        <taxon>Arachnida</taxon>
        <taxon>Araneae</taxon>
        <taxon>Araneomorphae</taxon>
        <taxon>Entelegynae</taxon>
        <taxon>Araneoidea</taxon>
        <taxon>Araneidae</taxon>
        <taxon>Caerostris</taxon>
    </lineage>
</organism>
<feature type="transmembrane region" description="Helical" evidence="1">
    <location>
        <begin position="6"/>
        <end position="28"/>
    </location>
</feature>
<accession>A0AAV4XSL4</accession>
<evidence type="ECO:0000313" key="2">
    <source>
        <dbReference type="EMBL" id="GIY97697.1"/>
    </source>
</evidence>
<evidence type="ECO:0000256" key="1">
    <source>
        <dbReference type="SAM" id="Phobius"/>
    </source>
</evidence>
<keyword evidence="1" id="KW-0812">Transmembrane</keyword>
<evidence type="ECO:0000313" key="3">
    <source>
        <dbReference type="Proteomes" id="UP001054945"/>
    </source>
</evidence>
<keyword evidence="1" id="KW-0472">Membrane</keyword>
<name>A0AAV4XSL4_CAEEX</name>
<proteinExistence type="predicted"/>
<sequence length="310" mass="35430">MAWSTIIITYSGCFEFTIVFSSELTYWVQLLQSNQFKKMHTEYDIDASSLNLIAANSSLLNIAANLTDMLQGLIYDQKYTMLDSFTNILVSIGILTFVIYFFTYILFTERESTHRKLLVLENFLGSSDEDITDAIDESLDSKSHDYKRILAGDFSIDMGTERGRMIMLRMDIQCSIVSSRCPVVDTDFDIILEDILYKEVLKIYNMEKNKKSSAATKSKSNTKDIDYKLSDVSVCDPSNSREGQNDTDFDIKIEDILYKELIKIYSIEWNKESSATTKSKSNTKDIDYKLSDVTIGDPRNSREGQNGVYV</sequence>
<keyword evidence="3" id="KW-1185">Reference proteome</keyword>
<dbReference type="AlphaFoldDB" id="A0AAV4XSL4"/>
<comment type="caution">
    <text evidence="2">The sequence shown here is derived from an EMBL/GenBank/DDBJ whole genome shotgun (WGS) entry which is preliminary data.</text>
</comment>
<dbReference type="EMBL" id="BPLR01000821">
    <property type="protein sequence ID" value="GIY97697.1"/>
    <property type="molecule type" value="Genomic_DNA"/>
</dbReference>
<keyword evidence="1" id="KW-1133">Transmembrane helix</keyword>
<feature type="transmembrane region" description="Helical" evidence="1">
    <location>
        <begin position="87"/>
        <end position="107"/>
    </location>
</feature>
<gene>
    <name evidence="2" type="ORF">CEXT_553331</name>
</gene>
<reference evidence="2 3" key="1">
    <citation type="submission" date="2021-06" db="EMBL/GenBank/DDBJ databases">
        <title>Caerostris extrusa draft genome.</title>
        <authorList>
            <person name="Kono N."/>
            <person name="Arakawa K."/>
        </authorList>
    </citation>
    <scope>NUCLEOTIDE SEQUENCE [LARGE SCALE GENOMIC DNA]</scope>
</reference>
<protein>
    <submittedName>
        <fullName evidence="2">Uncharacterized protein</fullName>
    </submittedName>
</protein>